<dbReference type="AlphaFoldDB" id="A0A178FDB4"/>
<evidence type="ECO:0000256" key="2">
    <source>
        <dbReference type="ARBA" id="ARBA00022723"/>
    </source>
</evidence>
<evidence type="ECO:0000256" key="3">
    <source>
        <dbReference type="ARBA" id="ARBA00022833"/>
    </source>
</evidence>
<dbReference type="PROSITE" id="PS00463">
    <property type="entry name" value="ZN2_CY6_FUNGAL_1"/>
    <property type="match status" value="1"/>
</dbReference>
<evidence type="ECO:0000256" key="5">
    <source>
        <dbReference type="ARBA" id="ARBA00023125"/>
    </source>
</evidence>
<dbReference type="SUPFAM" id="SSF57701">
    <property type="entry name" value="Zn2/Cys6 DNA-binding domain"/>
    <property type="match status" value="1"/>
</dbReference>
<dbReference type="EMBL" id="LHPN01000010">
    <property type="protein sequence ID" value="OAL70034.1"/>
    <property type="molecule type" value="Genomic_DNA"/>
</dbReference>
<feature type="compositionally biased region" description="Polar residues" evidence="8">
    <location>
        <begin position="738"/>
        <end position="757"/>
    </location>
</feature>
<keyword evidence="3" id="KW-0862">Zinc</keyword>
<evidence type="ECO:0000313" key="11">
    <source>
        <dbReference type="Proteomes" id="UP000243519"/>
    </source>
</evidence>
<accession>A0A178FDB4</accession>
<organism evidence="10 11">
    <name type="scientific">Trichophyton violaceum</name>
    <dbReference type="NCBI Taxonomy" id="34388"/>
    <lineage>
        <taxon>Eukaryota</taxon>
        <taxon>Fungi</taxon>
        <taxon>Dikarya</taxon>
        <taxon>Ascomycota</taxon>
        <taxon>Pezizomycotina</taxon>
        <taxon>Eurotiomycetes</taxon>
        <taxon>Eurotiomycetidae</taxon>
        <taxon>Onygenales</taxon>
        <taxon>Arthrodermataceae</taxon>
        <taxon>Trichophyton</taxon>
    </lineage>
</organism>
<dbReference type="SMART" id="SM00066">
    <property type="entry name" value="GAL4"/>
    <property type="match status" value="1"/>
</dbReference>
<comment type="subcellular location">
    <subcellularLocation>
        <location evidence="1">Nucleus</location>
    </subcellularLocation>
</comment>
<keyword evidence="5" id="KW-0238">DNA-binding</keyword>
<dbReference type="Gene3D" id="4.10.240.10">
    <property type="entry name" value="Zn(2)-C6 fungal-type DNA-binding domain"/>
    <property type="match status" value="1"/>
</dbReference>
<dbReference type="GO" id="GO:0006351">
    <property type="term" value="P:DNA-templated transcription"/>
    <property type="evidence" value="ECO:0007669"/>
    <property type="project" value="InterPro"/>
</dbReference>
<keyword evidence="6" id="KW-0804">Transcription</keyword>
<dbReference type="CDD" id="cd12148">
    <property type="entry name" value="fungal_TF_MHR"/>
    <property type="match status" value="1"/>
</dbReference>
<feature type="region of interest" description="Disordered" evidence="8">
    <location>
        <begin position="89"/>
        <end position="135"/>
    </location>
</feature>
<feature type="region of interest" description="Disordered" evidence="8">
    <location>
        <begin position="721"/>
        <end position="794"/>
    </location>
</feature>
<comment type="caution">
    <text evidence="10">The sequence shown here is derived from an EMBL/GenBank/DDBJ whole genome shotgun (WGS) entry which is preliminary data.</text>
</comment>
<keyword evidence="2" id="KW-0479">Metal-binding</keyword>
<evidence type="ECO:0000259" key="9">
    <source>
        <dbReference type="PROSITE" id="PS50048"/>
    </source>
</evidence>
<gene>
    <name evidence="10" type="ORF">A7D00_5563</name>
</gene>
<dbReference type="GO" id="GO:0005634">
    <property type="term" value="C:nucleus"/>
    <property type="evidence" value="ECO:0007669"/>
    <property type="project" value="UniProtKB-SubCell"/>
</dbReference>
<evidence type="ECO:0000256" key="7">
    <source>
        <dbReference type="ARBA" id="ARBA00023242"/>
    </source>
</evidence>
<keyword evidence="7" id="KW-0539">Nucleus</keyword>
<dbReference type="InterPro" id="IPR036864">
    <property type="entry name" value="Zn2-C6_fun-type_DNA-bd_sf"/>
</dbReference>
<evidence type="ECO:0000313" key="10">
    <source>
        <dbReference type="EMBL" id="OAL70034.1"/>
    </source>
</evidence>
<reference evidence="10 11" key="1">
    <citation type="submission" date="2016-05" db="EMBL/GenBank/DDBJ databases">
        <title>Genome sequencing of Trichophyton violaceum CMCC(F)T3l isolated from hair.</title>
        <authorList>
            <person name="Zhan P."/>
            <person name="Tao Y."/>
            <person name="Liu W."/>
        </authorList>
    </citation>
    <scope>NUCLEOTIDE SEQUENCE [LARGE SCALE GENOMIC DNA]</scope>
    <source>
        <strain evidence="11">CMCC(F)T3l</strain>
    </source>
</reference>
<dbReference type="PANTHER" id="PTHR31313">
    <property type="entry name" value="TY1 ENHANCER ACTIVATOR"/>
    <property type="match status" value="1"/>
</dbReference>
<dbReference type="Pfam" id="PF00172">
    <property type="entry name" value="Zn_clus"/>
    <property type="match status" value="1"/>
</dbReference>
<feature type="compositionally biased region" description="Pro residues" evidence="8">
    <location>
        <begin position="102"/>
        <end position="114"/>
    </location>
</feature>
<feature type="compositionally biased region" description="Pro residues" evidence="8">
    <location>
        <begin position="205"/>
        <end position="227"/>
    </location>
</feature>
<dbReference type="GO" id="GO:0003677">
    <property type="term" value="F:DNA binding"/>
    <property type="evidence" value="ECO:0007669"/>
    <property type="project" value="UniProtKB-KW"/>
</dbReference>
<dbReference type="Pfam" id="PF04082">
    <property type="entry name" value="Fungal_trans"/>
    <property type="match status" value="1"/>
</dbReference>
<keyword evidence="4" id="KW-0805">Transcription regulation</keyword>
<dbReference type="Proteomes" id="UP000243519">
    <property type="component" value="Unassembled WGS sequence"/>
</dbReference>
<feature type="region of interest" description="Disordered" evidence="8">
    <location>
        <begin position="199"/>
        <end position="244"/>
    </location>
</feature>
<feature type="domain" description="Zn(2)-C6 fungal-type" evidence="9">
    <location>
        <begin position="38"/>
        <end position="69"/>
    </location>
</feature>
<proteinExistence type="predicted"/>
<feature type="region of interest" description="Disordered" evidence="8">
    <location>
        <begin position="152"/>
        <end position="184"/>
    </location>
</feature>
<evidence type="ECO:0000256" key="6">
    <source>
        <dbReference type="ARBA" id="ARBA00023163"/>
    </source>
</evidence>
<dbReference type="InterPro" id="IPR051615">
    <property type="entry name" value="Transcr_Regulatory_Elem"/>
</dbReference>
<dbReference type="PROSITE" id="PS50048">
    <property type="entry name" value="ZN2_CY6_FUNGAL_2"/>
    <property type="match status" value="1"/>
</dbReference>
<dbReference type="CDD" id="cd00067">
    <property type="entry name" value="GAL4"/>
    <property type="match status" value="1"/>
</dbReference>
<feature type="region of interest" description="Disordered" evidence="8">
    <location>
        <begin position="915"/>
        <end position="940"/>
    </location>
</feature>
<sequence>MQSTILPAGQGGERHEGRKNYVFVDEHNRHKRLKVMRACNGCRKRKIKCDSATTNIWPCSACTRLKLVCIPPSIDQDSEPAAHEQILDFSQPAPPAGSGALPPLPPPPPPPAAPPASSSQIHTTSQPSFHAREYYPAEPARRAGDLRGYESDSQLYQAQQQQQQQPHQYLTSPTDDGRFYQHSPVDASHGQLQHAFHYPQHPQAAPSPPPAPAQIHRNPPPPFPVSTPQPIIQVSEPPPQTPTNSSDLTTAFNELKIDETGIAPYINQESKDHIKPQTALAECEQSLPPLYNGANSSLQFPAELMPSDTEALEYFRVYFDDLHPYLPVIPRNYFYEQWRREKWDISPLLLSALFACSARALNDTAKATKWLALANKFEPEFMEAPRLTTVQALLLIMKAREAMPRPGYYYRSWQTIKTIISMAKDLELHQHYQYHAEGKLCGYDTVECLIRTRVWQTILVVEIMVGGPQGRSEFGVETDTVEIRPSWDIPNLDAYEVERSRQFSYFVHNALNIRRIVDVFHKVKKTKDWGANPQFARNNPLFEAWYNSLPPDLMVTYPPDGSPPWIPSHFLANMHSHFELAKIMLHRPQFVAASSFPAGGEWRHHFSICYSSAKAICRLQEALLSSFGVSGFLCMQRGINFSIYCILTSVMLHLVAITSPDPEFNKDSRSYFTRHMRVLESCSSSWPMTELQSQLAALRLAFSADINKPFELKPTFPYGSPVGPPSQSLPPSDAMYHSSPSYSEAQEPAQGTGNLPFSDSYPISPPVSTQTSVKPESPATGTYGLLQPYDTTRAPPPITSMPLVDENSWNPSRIITQWDLAFSGNINSNSPPSATSSTNSTVVPDPHSLYPSSSTMANANGSPGSGAAQYSDYSQPLMPLVDPNQPTQVSMPAHQYNMLPVVMGARDWQRSVASVIDPEGAKRRWDDADSYGDEQAKRRR</sequence>
<evidence type="ECO:0000256" key="8">
    <source>
        <dbReference type="SAM" id="MobiDB-lite"/>
    </source>
</evidence>
<evidence type="ECO:0000256" key="4">
    <source>
        <dbReference type="ARBA" id="ARBA00023015"/>
    </source>
</evidence>
<dbReference type="InterPro" id="IPR001138">
    <property type="entry name" value="Zn2Cys6_DnaBD"/>
</dbReference>
<name>A0A178FDB4_TRIVO</name>
<dbReference type="OrthoDB" id="2283631at2759"/>
<dbReference type="GO" id="GO:0000981">
    <property type="term" value="F:DNA-binding transcription factor activity, RNA polymerase II-specific"/>
    <property type="evidence" value="ECO:0007669"/>
    <property type="project" value="InterPro"/>
</dbReference>
<dbReference type="GO" id="GO:0008270">
    <property type="term" value="F:zinc ion binding"/>
    <property type="evidence" value="ECO:0007669"/>
    <property type="project" value="InterPro"/>
</dbReference>
<feature type="compositionally biased region" description="Low complexity" evidence="8">
    <location>
        <begin position="154"/>
        <end position="168"/>
    </location>
</feature>
<dbReference type="PANTHER" id="PTHR31313:SF79">
    <property type="entry name" value="C6 FINGER DOMAIN-CONTAINING PROTEIN"/>
    <property type="match status" value="1"/>
</dbReference>
<protein>
    <recommendedName>
        <fullName evidence="9">Zn(2)-C6 fungal-type domain-containing protein</fullName>
    </recommendedName>
</protein>
<keyword evidence="11" id="KW-1185">Reference proteome</keyword>
<evidence type="ECO:0000256" key="1">
    <source>
        <dbReference type="ARBA" id="ARBA00004123"/>
    </source>
</evidence>
<dbReference type="InterPro" id="IPR007219">
    <property type="entry name" value="XnlR_reg_dom"/>
</dbReference>